<dbReference type="PROSITE" id="PS51819">
    <property type="entry name" value="VOC"/>
    <property type="match status" value="1"/>
</dbReference>
<dbReference type="InterPro" id="IPR053863">
    <property type="entry name" value="Glyoxy/Ble-like_N"/>
</dbReference>
<keyword evidence="2" id="KW-0560">Oxidoreductase</keyword>
<name>A0ABY4EXJ9_9BACI</name>
<feature type="domain" description="VOC" evidence="1">
    <location>
        <begin position="5"/>
        <end position="130"/>
    </location>
</feature>
<keyword evidence="3" id="KW-1185">Reference proteome</keyword>
<dbReference type="PANTHER" id="PTHR36503">
    <property type="entry name" value="BLR2520 PROTEIN"/>
    <property type="match status" value="1"/>
</dbReference>
<evidence type="ECO:0000259" key="1">
    <source>
        <dbReference type="PROSITE" id="PS51819"/>
    </source>
</evidence>
<protein>
    <submittedName>
        <fullName evidence="2">Glyoxalase/bleomycin resistance/extradiol dioxygenase family protein</fullName>
    </submittedName>
</protein>
<dbReference type="EMBL" id="CP095072">
    <property type="protein sequence ID" value="UOQ48573.1"/>
    <property type="molecule type" value="Genomic_DNA"/>
</dbReference>
<evidence type="ECO:0000313" key="2">
    <source>
        <dbReference type="EMBL" id="UOQ48573.1"/>
    </source>
</evidence>
<dbReference type="Proteomes" id="UP000831782">
    <property type="component" value="Chromosome"/>
</dbReference>
<keyword evidence="2" id="KW-0223">Dioxygenase</keyword>
<accession>A0ABY4EXJ9</accession>
<dbReference type="InterPro" id="IPR029068">
    <property type="entry name" value="Glyas_Bleomycin-R_OHBP_Dase"/>
</dbReference>
<dbReference type="SUPFAM" id="SSF54593">
    <property type="entry name" value="Glyoxalase/Bleomycin resistance protein/Dihydroxybiphenyl dioxygenase"/>
    <property type="match status" value="1"/>
</dbReference>
<dbReference type="PANTHER" id="PTHR36503:SF2">
    <property type="entry name" value="BLR2408 PROTEIN"/>
    <property type="match status" value="1"/>
</dbReference>
<dbReference type="RefSeq" id="WP_244719280.1">
    <property type="nucleotide sequence ID" value="NZ_CP095072.1"/>
</dbReference>
<organism evidence="2 3">
    <name type="scientific">Gracilibacillus caseinilyticus</name>
    <dbReference type="NCBI Taxonomy" id="2932256"/>
    <lineage>
        <taxon>Bacteria</taxon>
        <taxon>Bacillati</taxon>
        <taxon>Bacillota</taxon>
        <taxon>Bacilli</taxon>
        <taxon>Bacillales</taxon>
        <taxon>Bacillaceae</taxon>
        <taxon>Gracilibacillus</taxon>
    </lineage>
</organism>
<dbReference type="InterPro" id="IPR037523">
    <property type="entry name" value="VOC_core"/>
</dbReference>
<evidence type="ECO:0000313" key="3">
    <source>
        <dbReference type="Proteomes" id="UP000831782"/>
    </source>
</evidence>
<sequence>MTFKSQDFFLNLSVKDINKATHFYKELGFEINPQFSDETTSCVIIGENIFAMIMVEERFKSFTKKEIVDTNIAAEAIFCISTESREQDDEIVNKALSIGGAPYNEAQDHGFVYIWGFEDLDGHLWEVAYMDKSAS</sequence>
<dbReference type="Gene3D" id="3.10.180.10">
    <property type="entry name" value="2,3-Dihydroxybiphenyl 1,2-Dioxygenase, domain 1"/>
    <property type="match status" value="1"/>
</dbReference>
<gene>
    <name evidence="2" type="ORF">MUN88_21520</name>
</gene>
<dbReference type="Pfam" id="PF22677">
    <property type="entry name" value="Ble-like_N"/>
    <property type="match status" value="1"/>
</dbReference>
<proteinExistence type="predicted"/>
<reference evidence="2 3" key="1">
    <citation type="submission" date="2022-04" db="EMBL/GenBank/DDBJ databases">
        <title>Gracilibacillus sp. isolated from saltern.</title>
        <authorList>
            <person name="Won M."/>
            <person name="Lee C.-M."/>
            <person name="Woen H.-Y."/>
            <person name="Kwon S.-W."/>
        </authorList>
    </citation>
    <scope>NUCLEOTIDE SEQUENCE [LARGE SCALE GENOMIC DNA]</scope>
    <source>
        <strain evidence="2 3">SSWR10-1</strain>
    </source>
</reference>
<dbReference type="GO" id="GO:0051213">
    <property type="term" value="F:dioxygenase activity"/>
    <property type="evidence" value="ECO:0007669"/>
    <property type="project" value="UniProtKB-KW"/>
</dbReference>